<dbReference type="Proteomes" id="UP001055072">
    <property type="component" value="Unassembled WGS sequence"/>
</dbReference>
<name>A0ACB8UI58_9APHY</name>
<proteinExistence type="predicted"/>
<keyword evidence="2" id="KW-1185">Reference proteome</keyword>
<accession>A0ACB8UI58</accession>
<dbReference type="EMBL" id="MU274901">
    <property type="protein sequence ID" value="KAI0093866.1"/>
    <property type="molecule type" value="Genomic_DNA"/>
</dbReference>
<evidence type="ECO:0000313" key="2">
    <source>
        <dbReference type="Proteomes" id="UP001055072"/>
    </source>
</evidence>
<organism evidence="1 2">
    <name type="scientific">Irpex rosettiformis</name>
    <dbReference type="NCBI Taxonomy" id="378272"/>
    <lineage>
        <taxon>Eukaryota</taxon>
        <taxon>Fungi</taxon>
        <taxon>Dikarya</taxon>
        <taxon>Basidiomycota</taxon>
        <taxon>Agaricomycotina</taxon>
        <taxon>Agaricomycetes</taxon>
        <taxon>Polyporales</taxon>
        <taxon>Irpicaceae</taxon>
        <taxon>Irpex</taxon>
    </lineage>
</organism>
<comment type="caution">
    <text evidence="1">The sequence shown here is derived from an EMBL/GenBank/DDBJ whole genome shotgun (WGS) entry which is preliminary data.</text>
</comment>
<gene>
    <name evidence="1" type="ORF">BDY19DRAFT_280005</name>
</gene>
<reference evidence="1" key="1">
    <citation type="journal article" date="2021" name="Environ. Microbiol.">
        <title>Gene family expansions and transcriptome signatures uncover fungal adaptations to wood decay.</title>
        <authorList>
            <person name="Hage H."/>
            <person name="Miyauchi S."/>
            <person name="Viragh M."/>
            <person name="Drula E."/>
            <person name="Min B."/>
            <person name="Chaduli D."/>
            <person name="Navarro D."/>
            <person name="Favel A."/>
            <person name="Norest M."/>
            <person name="Lesage-Meessen L."/>
            <person name="Balint B."/>
            <person name="Merenyi Z."/>
            <person name="de Eugenio L."/>
            <person name="Morin E."/>
            <person name="Martinez A.T."/>
            <person name="Baldrian P."/>
            <person name="Stursova M."/>
            <person name="Martinez M.J."/>
            <person name="Novotny C."/>
            <person name="Magnuson J.K."/>
            <person name="Spatafora J.W."/>
            <person name="Maurice S."/>
            <person name="Pangilinan J."/>
            <person name="Andreopoulos W."/>
            <person name="LaButti K."/>
            <person name="Hundley H."/>
            <person name="Na H."/>
            <person name="Kuo A."/>
            <person name="Barry K."/>
            <person name="Lipzen A."/>
            <person name="Henrissat B."/>
            <person name="Riley R."/>
            <person name="Ahrendt S."/>
            <person name="Nagy L.G."/>
            <person name="Grigoriev I.V."/>
            <person name="Martin F."/>
            <person name="Rosso M.N."/>
        </authorList>
    </citation>
    <scope>NUCLEOTIDE SEQUENCE</scope>
    <source>
        <strain evidence="1">CBS 384.51</strain>
    </source>
</reference>
<evidence type="ECO:0000313" key="1">
    <source>
        <dbReference type="EMBL" id="KAI0093866.1"/>
    </source>
</evidence>
<protein>
    <submittedName>
        <fullName evidence="1">Kinase-like domain-containing protein</fullName>
    </submittedName>
</protein>
<sequence length="340" mass="38876">MLARTLTLSYPYPHSMPLDTVTPLSPASSISSFDDEDVNARMAPNWCAYRHLLERRGVRLDTCRDVKQWYQDYWDKQLSQGYHVTKDLPGYARACSVPDENELCKDAGLPDNLFRGTYCPTKHKVVIKAVHIQSREYDAVRYLSSAPVRANPMNHLIPICDLIEVPGDNLVFIVMEEWSPQLVAEVPCTLRSFLGALRQCIEHIVFMHSHHMAHLDISVRNLLTDYNCHYAYIDFENSRRFDGLPHPRLERLRNTDPPPESERGECTDPYKADVWGLGVLILRACAMTGYNVPELIAFTRPLLHEDFERRPTAFAVLKAFDALAHSFAVRRLNTPPLAAQ</sequence>